<dbReference type="RefSeq" id="WP_145360013.1">
    <property type="nucleotide sequence ID" value="NZ_CP036265.1"/>
</dbReference>
<accession>A0A517PCJ3</accession>
<dbReference type="OrthoDB" id="9800565at2"/>
<gene>
    <name evidence="3" type="ORF">CA12_32200</name>
</gene>
<evidence type="ECO:0000259" key="2">
    <source>
        <dbReference type="Pfam" id="PF12850"/>
    </source>
</evidence>
<organism evidence="3 4">
    <name type="scientific">Alienimonas californiensis</name>
    <dbReference type="NCBI Taxonomy" id="2527989"/>
    <lineage>
        <taxon>Bacteria</taxon>
        <taxon>Pseudomonadati</taxon>
        <taxon>Planctomycetota</taxon>
        <taxon>Planctomycetia</taxon>
        <taxon>Planctomycetales</taxon>
        <taxon>Planctomycetaceae</taxon>
        <taxon>Alienimonas</taxon>
    </lineage>
</organism>
<sequence length="260" mass="28171">MRTLVLGDLHSNWWALEAVLRAAGPVDRVLCTGDLVDYGPAPRPCVEWVREHADRVVRGNHDHAVAQRVPAAGEDGLRGLAAFARARQWEELGPELLRYLARLPVCETFDLDGRETLMVHGSPRDPLDDYAPADADGWRDRLTDVSAELVLVGHTHIPYAVAVPRPDGGTTTVLNPGSVGQPRDGDPRAAYAIIEGRDVLLHRVAYDPTPVIAALRTCGLPEEAMETAEALLRTGRRPCGRGAALRDAVPSLRNTAICPG</sequence>
<dbReference type="InterPro" id="IPR050126">
    <property type="entry name" value="Ap4A_hydrolase"/>
</dbReference>
<evidence type="ECO:0000256" key="1">
    <source>
        <dbReference type="ARBA" id="ARBA00008950"/>
    </source>
</evidence>
<name>A0A517PCJ3_9PLAN</name>
<dbReference type="Gene3D" id="3.60.21.10">
    <property type="match status" value="1"/>
</dbReference>
<dbReference type="Proteomes" id="UP000318741">
    <property type="component" value="Chromosome"/>
</dbReference>
<dbReference type="InterPro" id="IPR029052">
    <property type="entry name" value="Metallo-depent_PP-like"/>
</dbReference>
<dbReference type="PANTHER" id="PTHR42850">
    <property type="entry name" value="METALLOPHOSPHOESTERASE"/>
    <property type="match status" value="1"/>
</dbReference>
<evidence type="ECO:0000313" key="3">
    <source>
        <dbReference type="EMBL" id="QDT17108.1"/>
    </source>
</evidence>
<dbReference type="GO" id="GO:0005737">
    <property type="term" value="C:cytoplasm"/>
    <property type="evidence" value="ECO:0007669"/>
    <property type="project" value="TreeGrafter"/>
</dbReference>
<dbReference type="AlphaFoldDB" id="A0A517PCJ3"/>
<protein>
    <submittedName>
        <fullName evidence="3">Phosphodiesterase</fullName>
    </submittedName>
</protein>
<dbReference type="Pfam" id="PF12850">
    <property type="entry name" value="Metallophos_2"/>
    <property type="match status" value="1"/>
</dbReference>
<dbReference type="InterPro" id="IPR011152">
    <property type="entry name" value="Pesterase_MJ0912"/>
</dbReference>
<dbReference type="InterPro" id="IPR024654">
    <property type="entry name" value="Calcineurin-like_PHP_lpxH"/>
</dbReference>
<keyword evidence="4" id="KW-1185">Reference proteome</keyword>
<dbReference type="PANTHER" id="PTHR42850:SF2">
    <property type="entry name" value="BLL5683 PROTEIN"/>
    <property type="match status" value="1"/>
</dbReference>
<dbReference type="KEGG" id="acaf:CA12_32200"/>
<reference evidence="3 4" key="1">
    <citation type="submission" date="2019-02" db="EMBL/GenBank/DDBJ databases">
        <title>Deep-cultivation of Planctomycetes and their phenomic and genomic characterization uncovers novel biology.</title>
        <authorList>
            <person name="Wiegand S."/>
            <person name="Jogler M."/>
            <person name="Boedeker C."/>
            <person name="Pinto D."/>
            <person name="Vollmers J."/>
            <person name="Rivas-Marin E."/>
            <person name="Kohn T."/>
            <person name="Peeters S.H."/>
            <person name="Heuer A."/>
            <person name="Rast P."/>
            <person name="Oberbeckmann S."/>
            <person name="Bunk B."/>
            <person name="Jeske O."/>
            <person name="Meyerdierks A."/>
            <person name="Storesund J.E."/>
            <person name="Kallscheuer N."/>
            <person name="Luecker S."/>
            <person name="Lage O.M."/>
            <person name="Pohl T."/>
            <person name="Merkel B.J."/>
            <person name="Hornburger P."/>
            <person name="Mueller R.-W."/>
            <person name="Bruemmer F."/>
            <person name="Labrenz M."/>
            <person name="Spormann A.M."/>
            <person name="Op den Camp H."/>
            <person name="Overmann J."/>
            <person name="Amann R."/>
            <person name="Jetten M.S.M."/>
            <person name="Mascher T."/>
            <person name="Medema M.H."/>
            <person name="Devos D.P."/>
            <person name="Kaster A.-K."/>
            <person name="Ovreas L."/>
            <person name="Rohde M."/>
            <person name="Galperin M.Y."/>
            <person name="Jogler C."/>
        </authorList>
    </citation>
    <scope>NUCLEOTIDE SEQUENCE [LARGE SCALE GENOMIC DNA]</scope>
    <source>
        <strain evidence="3 4">CA12</strain>
    </source>
</reference>
<feature type="domain" description="Calcineurin-like phosphoesterase" evidence="2">
    <location>
        <begin position="1"/>
        <end position="195"/>
    </location>
</feature>
<evidence type="ECO:0000313" key="4">
    <source>
        <dbReference type="Proteomes" id="UP000318741"/>
    </source>
</evidence>
<dbReference type="PIRSF" id="PIRSF000883">
    <property type="entry name" value="Pesterase_MJ0912"/>
    <property type="match status" value="1"/>
</dbReference>
<dbReference type="GO" id="GO:0016791">
    <property type="term" value="F:phosphatase activity"/>
    <property type="evidence" value="ECO:0007669"/>
    <property type="project" value="TreeGrafter"/>
</dbReference>
<dbReference type="SUPFAM" id="SSF56300">
    <property type="entry name" value="Metallo-dependent phosphatases"/>
    <property type="match status" value="1"/>
</dbReference>
<dbReference type="EMBL" id="CP036265">
    <property type="protein sequence ID" value="QDT17108.1"/>
    <property type="molecule type" value="Genomic_DNA"/>
</dbReference>
<proteinExistence type="inferred from homology"/>
<comment type="similarity">
    <text evidence="1">Belongs to the metallophosphoesterase superfamily. YfcE family.</text>
</comment>